<dbReference type="PROSITE" id="PS01358">
    <property type="entry name" value="ZF_RANBP2_1"/>
    <property type="match status" value="1"/>
</dbReference>
<keyword evidence="8" id="KW-1185">Reference proteome</keyword>
<sequence length="88" mass="9315">VTRNYFENLVRALENGLCDVDSNGAASSKATSSKTAAGSSKGKGGRGKGTPKASLSSRITDDLWSCEQCTYANARSATACHICNRQRR</sequence>
<dbReference type="Proteomes" id="UP000265520">
    <property type="component" value="Unassembled WGS sequence"/>
</dbReference>
<evidence type="ECO:0000259" key="6">
    <source>
        <dbReference type="PROSITE" id="PS50199"/>
    </source>
</evidence>
<dbReference type="InterPro" id="IPR036443">
    <property type="entry name" value="Znf_RanBP2_sf"/>
</dbReference>
<gene>
    <name evidence="7" type="ORF">A2U01_0007262</name>
</gene>
<dbReference type="PROSITE" id="PS50199">
    <property type="entry name" value="ZF_RANBP2_2"/>
    <property type="match status" value="1"/>
</dbReference>
<evidence type="ECO:0000256" key="4">
    <source>
        <dbReference type="PROSITE-ProRule" id="PRU00322"/>
    </source>
</evidence>
<evidence type="ECO:0000256" key="3">
    <source>
        <dbReference type="ARBA" id="ARBA00022833"/>
    </source>
</evidence>
<evidence type="ECO:0000256" key="5">
    <source>
        <dbReference type="SAM" id="MobiDB-lite"/>
    </source>
</evidence>
<dbReference type="SUPFAM" id="SSF90209">
    <property type="entry name" value="Ran binding protein zinc finger-like"/>
    <property type="match status" value="1"/>
</dbReference>
<protein>
    <submittedName>
        <fullName evidence="7">Putative E3 ubiquitin-protein ligase ARI8-like</fullName>
    </submittedName>
</protein>
<keyword evidence="2 4" id="KW-0863">Zinc-finger</keyword>
<evidence type="ECO:0000256" key="2">
    <source>
        <dbReference type="ARBA" id="ARBA00022771"/>
    </source>
</evidence>
<keyword evidence="1" id="KW-0479">Metal-binding</keyword>
<organism evidence="7 8">
    <name type="scientific">Trifolium medium</name>
    <dbReference type="NCBI Taxonomy" id="97028"/>
    <lineage>
        <taxon>Eukaryota</taxon>
        <taxon>Viridiplantae</taxon>
        <taxon>Streptophyta</taxon>
        <taxon>Embryophyta</taxon>
        <taxon>Tracheophyta</taxon>
        <taxon>Spermatophyta</taxon>
        <taxon>Magnoliopsida</taxon>
        <taxon>eudicotyledons</taxon>
        <taxon>Gunneridae</taxon>
        <taxon>Pentapetalae</taxon>
        <taxon>rosids</taxon>
        <taxon>fabids</taxon>
        <taxon>Fabales</taxon>
        <taxon>Fabaceae</taxon>
        <taxon>Papilionoideae</taxon>
        <taxon>50 kb inversion clade</taxon>
        <taxon>NPAAA clade</taxon>
        <taxon>Hologalegina</taxon>
        <taxon>IRL clade</taxon>
        <taxon>Trifolieae</taxon>
        <taxon>Trifolium</taxon>
    </lineage>
</organism>
<keyword evidence="3" id="KW-0862">Zinc</keyword>
<dbReference type="Gene3D" id="2.30.30.380">
    <property type="entry name" value="Zn-finger domain of Sec23/24"/>
    <property type="match status" value="1"/>
</dbReference>
<comment type="caution">
    <text evidence="7">The sequence shown here is derived from an EMBL/GenBank/DDBJ whole genome shotgun (WGS) entry which is preliminary data.</text>
</comment>
<proteinExistence type="predicted"/>
<evidence type="ECO:0000256" key="1">
    <source>
        <dbReference type="ARBA" id="ARBA00022723"/>
    </source>
</evidence>
<feature type="non-terminal residue" evidence="7">
    <location>
        <position position="1"/>
    </location>
</feature>
<dbReference type="GO" id="GO:0008270">
    <property type="term" value="F:zinc ion binding"/>
    <property type="evidence" value="ECO:0007669"/>
    <property type="project" value="UniProtKB-KW"/>
</dbReference>
<feature type="compositionally biased region" description="Low complexity" evidence="5">
    <location>
        <begin position="24"/>
        <end position="40"/>
    </location>
</feature>
<dbReference type="InterPro" id="IPR001876">
    <property type="entry name" value="Znf_RanBP2"/>
</dbReference>
<accession>A0A392MH33</accession>
<feature type="domain" description="RanBP2-type" evidence="6">
    <location>
        <begin position="60"/>
        <end position="88"/>
    </location>
</feature>
<evidence type="ECO:0000313" key="7">
    <source>
        <dbReference type="EMBL" id="MCH86405.1"/>
    </source>
</evidence>
<dbReference type="AlphaFoldDB" id="A0A392MH33"/>
<reference evidence="7 8" key="1">
    <citation type="journal article" date="2018" name="Front. Plant Sci.">
        <title>Red Clover (Trifolium pratense) and Zigzag Clover (T. medium) - A Picture of Genomic Similarities and Differences.</title>
        <authorList>
            <person name="Dluhosova J."/>
            <person name="Istvanek J."/>
            <person name="Nedelnik J."/>
            <person name="Repkova J."/>
        </authorList>
    </citation>
    <scope>NUCLEOTIDE SEQUENCE [LARGE SCALE GENOMIC DNA]</scope>
    <source>
        <strain evidence="8">cv. 10/8</strain>
        <tissue evidence="7">Leaf</tissue>
    </source>
</reference>
<evidence type="ECO:0000313" key="8">
    <source>
        <dbReference type="Proteomes" id="UP000265520"/>
    </source>
</evidence>
<name>A0A392MH33_9FABA</name>
<dbReference type="EMBL" id="LXQA010010264">
    <property type="protein sequence ID" value="MCH86405.1"/>
    <property type="molecule type" value="Genomic_DNA"/>
</dbReference>
<feature type="region of interest" description="Disordered" evidence="5">
    <location>
        <begin position="20"/>
        <end position="56"/>
    </location>
</feature>